<name>A0A0E9XNM9_ANGAN</name>
<evidence type="ECO:0000313" key="1">
    <source>
        <dbReference type="EMBL" id="JAI04240.1"/>
    </source>
</evidence>
<dbReference type="AlphaFoldDB" id="A0A0E9XNM9"/>
<dbReference type="EMBL" id="GBXM01004338">
    <property type="protein sequence ID" value="JAI04240.1"/>
    <property type="molecule type" value="Transcribed_RNA"/>
</dbReference>
<proteinExistence type="predicted"/>
<organism evidence="1">
    <name type="scientific">Anguilla anguilla</name>
    <name type="common">European freshwater eel</name>
    <name type="synonym">Muraena anguilla</name>
    <dbReference type="NCBI Taxonomy" id="7936"/>
    <lineage>
        <taxon>Eukaryota</taxon>
        <taxon>Metazoa</taxon>
        <taxon>Chordata</taxon>
        <taxon>Craniata</taxon>
        <taxon>Vertebrata</taxon>
        <taxon>Euteleostomi</taxon>
        <taxon>Actinopterygii</taxon>
        <taxon>Neopterygii</taxon>
        <taxon>Teleostei</taxon>
        <taxon>Anguilliformes</taxon>
        <taxon>Anguillidae</taxon>
        <taxon>Anguilla</taxon>
    </lineage>
</organism>
<accession>A0A0E9XNM9</accession>
<reference evidence="1" key="2">
    <citation type="journal article" date="2015" name="Fish Shellfish Immunol.">
        <title>Early steps in the European eel (Anguilla anguilla)-Vibrio vulnificus interaction in the gills: Role of the RtxA13 toxin.</title>
        <authorList>
            <person name="Callol A."/>
            <person name="Pajuelo D."/>
            <person name="Ebbesson L."/>
            <person name="Teles M."/>
            <person name="MacKenzie S."/>
            <person name="Amaro C."/>
        </authorList>
    </citation>
    <scope>NUCLEOTIDE SEQUENCE</scope>
</reference>
<sequence>MARRRRRTTTAAIISIHIMGSSSVQWAPTVRGSDVSLLTEFFASQVYVLLLSTGTGRYRPGAL</sequence>
<reference evidence="1" key="1">
    <citation type="submission" date="2014-11" db="EMBL/GenBank/DDBJ databases">
        <authorList>
            <person name="Amaro Gonzalez C."/>
        </authorList>
    </citation>
    <scope>NUCLEOTIDE SEQUENCE</scope>
</reference>
<protein>
    <submittedName>
        <fullName evidence="1">Uncharacterized protein</fullName>
    </submittedName>
</protein>